<organism evidence="1">
    <name type="scientific">uncultured marine phage</name>
    <dbReference type="NCBI Taxonomy" id="707152"/>
    <lineage>
        <taxon>Viruses</taxon>
        <taxon>environmental samples</taxon>
    </lineage>
</organism>
<gene>
    <name evidence="1" type="ORF">SLAVMIC_00229</name>
</gene>
<reference evidence="1" key="1">
    <citation type="submission" date="2021-06" db="EMBL/GenBank/DDBJ databases">
        <authorList>
            <person name="Gannon L."/>
            <person name="Redgwell R T."/>
            <person name="Michniewski S."/>
            <person name="Harrison D C."/>
            <person name="Millard A."/>
        </authorList>
    </citation>
    <scope>NUCLEOTIDE SEQUENCE</scope>
</reference>
<accession>A0A8D9C9M6</accession>
<protein>
    <submittedName>
        <fullName evidence="1">Uncharacterized protein</fullName>
    </submittedName>
</protein>
<name>A0A8D9C9M6_9VIRU</name>
<sequence length="384" mass="44328">MGQNKDKKPNIDSAVKGLSPGFNTDVYSKLDRLLFNKESEFYAAVSDKYIKTAISSFLDDQKFRKVDSNGEYIFISAEEGSYRFTDEVPSGKATENILDLPIDWDTLKLKITSYLEDNPLDVEEDIQEALTGDEVAKIQEELGIEIETRIYLIDDDDNRYYKGYANVKGMEILVTAYDNEIVYDCEDISNETDKEKFLSRLTEETVGDMFDKPMGRDNRTQLKIYNSSTDGLLKTDLEKEIESLKPELDEKGFATLGDGRTVITDKEKMKDYLKEKKEEDDKKKENEIDADYLESWMMDNGEDVVADGPYNLGEHYDTLGENVIARLEKEFKTKMDITGYDPGEWYETIWNTVHDKNLDSDKTMRITLEEMADIINKEDIKPMW</sequence>
<proteinExistence type="predicted"/>
<dbReference type="EMBL" id="OU342829">
    <property type="protein sequence ID" value="CAG7580062.1"/>
    <property type="molecule type" value="Genomic_DNA"/>
</dbReference>
<evidence type="ECO:0000313" key="1">
    <source>
        <dbReference type="EMBL" id="CAG7580062.1"/>
    </source>
</evidence>